<dbReference type="PANTHER" id="PTHR33393">
    <property type="entry name" value="POLYGLUTAMINE SYNTHESIS ACCESSORY PROTEIN RV0574C-RELATED"/>
    <property type="match status" value="1"/>
</dbReference>
<dbReference type="STRING" id="1678840.ATC1_131002"/>
<organism evidence="4">
    <name type="scientific">Flexilinea flocculi</name>
    <dbReference type="NCBI Taxonomy" id="1678840"/>
    <lineage>
        <taxon>Bacteria</taxon>
        <taxon>Bacillati</taxon>
        <taxon>Chloroflexota</taxon>
        <taxon>Anaerolineae</taxon>
        <taxon>Anaerolineales</taxon>
        <taxon>Anaerolineaceae</taxon>
        <taxon>Flexilinea</taxon>
    </lineage>
</organism>
<evidence type="ECO:0000313" key="5">
    <source>
        <dbReference type="Proteomes" id="UP000053370"/>
    </source>
</evidence>
<feature type="chain" id="PRO_5006633019" evidence="2">
    <location>
        <begin position="23"/>
        <end position="472"/>
    </location>
</feature>
<dbReference type="InterPro" id="IPR052169">
    <property type="entry name" value="CW_Biosynth-Accessory"/>
</dbReference>
<dbReference type="AlphaFoldDB" id="A0A0S7BL08"/>
<protein>
    <submittedName>
        <fullName evidence="4">Poly-gamma-glutamate biosynthesis protein CapA/YwtB</fullName>
    </submittedName>
</protein>
<accession>A0A0S7BL08</accession>
<sequence>MILKRQKLITGFILVSFAMTFAGSLVPPEEISVPSYSIACPFFTLFDSISQKEFTNLWVKGTPIEDKIATLLVDTTTRTNFESKFGKSSNLRIKIASFDQIQKELSQNDQGICAIVPTVSLQPNWKRISIDGLPAPWDKDYDQQKDPLAVPTVNNESTSPFLPEKATTLLMTGTTALTRTTAYKMMLNGINYPGEKLRDVFFNSDLRHISNESSFWSLCPQPVLKTTMQFCTPDTYLSLFDYLGINLVELTGNHLRDYDWPPLLETLTLLEKKGYPYYGAGRTPTEAAKVLFVEHNGNQFAFLGCNIAGPDHVFVTEQLPGVNRCDFNQMEKEIRELTEQGYLVIVSLQYYEIYSRIPSERQEADFQRLSDAGAVVISGSQAHYAQTMIPSKDRFIHYGLGNLFFDQMDRPITGTRQEFLDRYVFYDGKLIQVELKTALLMDYAQPRLMTDEERYDFLNEIFSCAESYDKKH</sequence>
<reference evidence="4" key="1">
    <citation type="journal article" date="2015" name="Genome Announc.">
        <title>Draft Genome Sequence of Anaerolineae Strain TC1, a Novel Isolate from a Methanogenic Wastewater Treatment System.</title>
        <authorList>
            <person name="Matsuura N."/>
            <person name="Tourlousse D.M."/>
            <person name="Sun L."/>
            <person name="Toyonaga M."/>
            <person name="Kuroda K."/>
            <person name="Ohashi A."/>
            <person name="Cruz R."/>
            <person name="Yamaguchi T."/>
            <person name="Sekiguchi Y."/>
        </authorList>
    </citation>
    <scope>NUCLEOTIDE SEQUENCE [LARGE SCALE GENOMIC DNA]</scope>
    <source>
        <strain evidence="4">TC1</strain>
    </source>
</reference>
<dbReference type="Pfam" id="PF09587">
    <property type="entry name" value="PGA_cap"/>
    <property type="match status" value="1"/>
</dbReference>
<keyword evidence="2" id="KW-0732">Signal</keyword>
<keyword evidence="5" id="KW-1185">Reference proteome</keyword>
<comment type="similarity">
    <text evidence="1">Belongs to the CapA family.</text>
</comment>
<dbReference type="InterPro" id="IPR029052">
    <property type="entry name" value="Metallo-depent_PP-like"/>
</dbReference>
<dbReference type="RefSeq" id="WP_062281381.1">
    <property type="nucleotide sequence ID" value="NZ_DF968181.1"/>
</dbReference>
<evidence type="ECO:0000256" key="1">
    <source>
        <dbReference type="ARBA" id="ARBA00005662"/>
    </source>
</evidence>
<evidence type="ECO:0000259" key="3">
    <source>
        <dbReference type="SMART" id="SM00854"/>
    </source>
</evidence>
<feature type="signal peptide" evidence="2">
    <location>
        <begin position="1"/>
        <end position="22"/>
    </location>
</feature>
<evidence type="ECO:0000313" key="4">
    <source>
        <dbReference type="EMBL" id="GAP41020.1"/>
    </source>
</evidence>
<proteinExistence type="inferred from homology"/>
<dbReference type="SMART" id="SM00854">
    <property type="entry name" value="PGA_cap"/>
    <property type="match status" value="1"/>
</dbReference>
<dbReference type="SUPFAM" id="SSF56300">
    <property type="entry name" value="Metallo-dependent phosphatases"/>
    <property type="match status" value="1"/>
</dbReference>
<name>A0A0S7BL08_9CHLR</name>
<gene>
    <name evidence="4" type="ORF">ATC1_131002</name>
</gene>
<dbReference type="PANTHER" id="PTHR33393:SF11">
    <property type="entry name" value="POLYGLUTAMINE SYNTHESIS ACCESSORY PROTEIN RV0574C-RELATED"/>
    <property type="match status" value="1"/>
</dbReference>
<dbReference type="InterPro" id="IPR019079">
    <property type="entry name" value="Capsule_synth_CapA"/>
</dbReference>
<dbReference type="Proteomes" id="UP000053370">
    <property type="component" value="Unassembled WGS sequence"/>
</dbReference>
<evidence type="ECO:0000256" key="2">
    <source>
        <dbReference type="SAM" id="SignalP"/>
    </source>
</evidence>
<dbReference type="OrthoDB" id="150244at2"/>
<dbReference type="EMBL" id="DF968181">
    <property type="protein sequence ID" value="GAP41020.1"/>
    <property type="molecule type" value="Genomic_DNA"/>
</dbReference>
<feature type="domain" description="Capsule synthesis protein CapA" evidence="3">
    <location>
        <begin position="168"/>
        <end position="407"/>
    </location>
</feature>